<comment type="caution">
    <text evidence="2">The sequence shown here is derived from an EMBL/GenBank/DDBJ whole genome shotgun (WGS) entry which is preliminary data.</text>
</comment>
<evidence type="ECO:0008006" key="4">
    <source>
        <dbReference type="Google" id="ProtNLM"/>
    </source>
</evidence>
<organism evidence="2 3">
    <name type="scientific">Candidatus Yonathbacteria bacterium RIFCSPHIGHO2_02_FULL_44_14</name>
    <dbReference type="NCBI Taxonomy" id="1802724"/>
    <lineage>
        <taxon>Bacteria</taxon>
        <taxon>Candidatus Yonathiibacteriota</taxon>
    </lineage>
</organism>
<name>A0A1G2S6T6_9BACT</name>
<sequence length="377" mass="41586">MYPMRTITLRTILGGFLCVPLFAPLFVFAQTTATTTAEQPVSQLQQQIDQLMSDRMSKMPTLEEVRTSSILNYLEVKTVPQNPGPIEVVQVSVESYLTDLNKATIEWSVDGKVVERAIGRKVFSFQNGPSGKTTRLTISITTNAGEVITKRLSWSPVGITILWEADTYTPPFYRGKALLTAEASVRAVAIPDNTAGQNALSAGNLVYVWEKDGAVVSGSSGYGKNSFSFTGPRPYERANVKVRASSVNDAMSSETRVDISLSQPFVLFYEKHPLLGVWYNRPFETDVTLNKKEFSISAEPYFFSNESSDVATLSHVWAVNGKSVQNYGRTITLRNDTGVKGDSAVSLAMRGLKQTFQSASQNLRVHFEQDTASRPTF</sequence>
<evidence type="ECO:0000256" key="1">
    <source>
        <dbReference type="SAM" id="SignalP"/>
    </source>
</evidence>
<protein>
    <recommendedName>
        <fullName evidence="4">Ig-like domain-containing protein</fullName>
    </recommendedName>
</protein>
<dbReference type="EMBL" id="MHUT01000020">
    <property type="protein sequence ID" value="OHA80438.1"/>
    <property type="molecule type" value="Genomic_DNA"/>
</dbReference>
<dbReference type="Proteomes" id="UP000179118">
    <property type="component" value="Unassembled WGS sequence"/>
</dbReference>
<evidence type="ECO:0000313" key="2">
    <source>
        <dbReference type="EMBL" id="OHA80438.1"/>
    </source>
</evidence>
<evidence type="ECO:0000313" key="3">
    <source>
        <dbReference type="Proteomes" id="UP000179118"/>
    </source>
</evidence>
<reference evidence="2 3" key="1">
    <citation type="journal article" date="2016" name="Nat. Commun.">
        <title>Thousands of microbial genomes shed light on interconnected biogeochemical processes in an aquifer system.</title>
        <authorList>
            <person name="Anantharaman K."/>
            <person name="Brown C.T."/>
            <person name="Hug L.A."/>
            <person name="Sharon I."/>
            <person name="Castelle C.J."/>
            <person name="Probst A.J."/>
            <person name="Thomas B.C."/>
            <person name="Singh A."/>
            <person name="Wilkins M.J."/>
            <person name="Karaoz U."/>
            <person name="Brodie E.L."/>
            <person name="Williams K.H."/>
            <person name="Hubbard S.S."/>
            <person name="Banfield J.F."/>
        </authorList>
    </citation>
    <scope>NUCLEOTIDE SEQUENCE [LARGE SCALE GENOMIC DNA]</scope>
</reference>
<feature type="signal peptide" evidence="1">
    <location>
        <begin position="1"/>
        <end position="29"/>
    </location>
</feature>
<proteinExistence type="predicted"/>
<keyword evidence="1" id="KW-0732">Signal</keyword>
<accession>A0A1G2S6T6</accession>
<feature type="chain" id="PRO_5009584338" description="Ig-like domain-containing protein" evidence="1">
    <location>
        <begin position="30"/>
        <end position="377"/>
    </location>
</feature>
<dbReference type="AlphaFoldDB" id="A0A1G2S6T6"/>
<gene>
    <name evidence="2" type="ORF">A3D51_03410</name>
</gene>